<dbReference type="SUPFAM" id="SSF55874">
    <property type="entry name" value="ATPase domain of HSP90 chaperone/DNA topoisomerase II/histidine kinase"/>
    <property type="match status" value="1"/>
</dbReference>
<dbReference type="SUPFAM" id="SSF47384">
    <property type="entry name" value="Homodimeric domain of signal transducing histidine kinase"/>
    <property type="match status" value="1"/>
</dbReference>
<dbReference type="EC" id="2.7.13.3" evidence="4"/>
<dbReference type="PROSITE" id="PS50885">
    <property type="entry name" value="HAMP"/>
    <property type="match status" value="1"/>
</dbReference>
<evidence type="ECO:0000256" key="13">
    <source>
        <dbReference type="ARBA" id="ARBA00074306"/>
    </source>
</evidence>
<dbReference type="InterPro" id="IPR036097">
    <property type="entry name" value="HisK_dim/P_sf"/>
</dbReference>
<dbReference type="InterPro" id="IPR003594">
    <property type="entry name" value="HATPase_dom"/>
</dbReference>
<feature type="domain" description="Histidine kinase" evidence="16">
    <location>
        <begin position="424"/>
        <end position="646"/>
    </location>
</feature>
<dbReference type="SUPFAM" id="SSF158472">
    <property type="entry name" value="HAMP domain-like"/>
    <property type="match status" value="1"/>
</dbReference>
<evidence type="ECO:0000256" key="1">
    <source>
        <dbReference type="ARBA" id="ARBA00000085"/>
    </source>
</evidence>
<dbReference type="CDD" id="cd18774">
    <property type="entry name" value="PDC2_HK_sensor"/>
    <property type="match status" value="1"/>
</dbReference>
<evidence type="ECO:0000256" key="7">
    <source>
        <dbReference type="ARBA" id="ARBA00022679"/>
    </source>
</evidence>
<dbReference type="InterPro" id="IPR003660">
    <property type="entry name" value="HAMP_dom"/>
</dbReference>
<dbReference type="CDD" id="cd18773">
    <property type="entry name" value="PDC1_HK_sensor"/>
    <property type="match status" value="1"/>
</dbReference>
<feature type="transmembrane region" description="Helical" evidence="15">
    <location>
        <begin position="12"/>
        <end position="33"/>
    </location>
</feature>
<feature type="coiled-coil region" evidence="14">
    <location>
        <begin position="376"/>
        <end position="410"/>
    </location>
</feature>
<keyword evidence="14" id="KW-0175">Coiled coil</keyword>
<dbReference type="Pfam" id="PF00512">
    <property type="entry name" value="HisKA"/>
    <property type="match status" value="1"/>
</dbReference>
<dbReference type="CDD" id="cd16922">
    <property type="entry name" value="HATPase_EvgS-ArcB-TorS-like"/>
    <property type="match status" value="1"/>
</dbReference>
<keyword evidence="9" id="KW-0418">Kinase</keyword>
<dbReference type="InterPro" id="IPR036890">
    <property type="entry name" value="HATPase_C_sf"/>
</dbReference>
<dbReference type="CDD" id="cd06225">
    <property type="entry name" value="HAMP"/>
    <property type="match status" value="1"/>
</dbReference>
<sequence>MKIKSKSLLLRLITPLSLLSVATILTISVSTYFSARETLKRSLYDRLSVAATLKEEELTQWFQTHRNDILLLARLPEIQTQTERLVSDMAPPPEDTPQAEPSSAPEIKKNARIKLASYLRNIITLKPDFAEVSIVADDGMVVFSTNKKLENTSQSLEANTTYFADGSGDITPIPYSSPTTGTTAITLATPILDAAKNRIGVLKVTLDLREVDALIQERTGLGKTGTTYLVGQIEEQNTFIVSDKDEESAGNISSFAIDAATSGESGAGLYQNYAGKPVIGVYRWLDSQNLALLAEINQREAFAPARALARNILLIGFVATGLLLSGIYLLSRRITRPITEITKAAIQLQSGQLEQSLSVNSKDEIGVLAQAFNHMSQQLKQSFDTLESTNQELEIRVKERTVELEAAKEVAEAATRAKSAFLANMSHELRTPLNSIIGYSEMIEEDVEIIGEPSLIPDLRKIQGSSKHLLNLINSVLELSKIEAGRMELQLQSVNVMALVEDVLETIRPNAEKKLNHITLNTANNIGSIETDFGKLRQCLLHLLSNANKFTERGQIILTVQTSQHQDESYLEFTVEDTGIGIAPDQLEHVFEAFTQADDSSTRPFDGTGLGLTITREFVYMLGGVVTAQNRPNKGAMFKIRIPQIIPRVKHQLATAEV</sequence>
<evidence type="ECO:0000256" key="10">
    <source>
        <dbReference type="ARBA" id="ARBA00022989"/>
    </source>
</evidence>
<evidence type="ECO:0000259" key="16">
    <source>
        <dbReference type="PROSITE" id="PS50109"/>
    </source>
</evidence>
<dbReference type="PRINTS" id="PR00344">
    <property type="entry name" value="BCTRLSENSOR"/>
</dbReference>
<accession>A0A6M0S125</accession>
<keyword evidence="6" id="KW-0597">Phosphoprotein</keyword>
<evidence type="ECO:0000259" key="17">
    <source>
        <dbReference type="PROSITE" id="PS50885"/>
    </source>
</evidence>
<keyword evidence="12 15" id="KW-0472">Membrane</keyword>
<evidence type="ECO:0000256" key="2">
    <source>
        <dbReference type="ARBA" id="ARBA00004651"/>
    </source>
</evidence>
<evidence type="ECO:0000256" key="15">
    <source>
        <dbReference type="SAM" id="Phobius"/>
    </source>
</evidence>
<dbReference type="InterPro" id="IPR033479">
    <property type="entry name" value="dCache_1"/>
</dbReference>
<gene>
    <name evidence="18" type="ORF">D0962_02475</name>
</gene>
<keyword evidence="8 15" id="KW-0812">Transmembrane</keyword>
<feature type="domain" description="HAMP" evidence="17">
    <location>
        <begin position="332"/>
        <end position="384"/>
    </location>
</feature>
<evidence type="ECO:0000256" key="3">
    <source>
        <dbReference type="ARBA" id="ARBA00006402"/>
    </source>
</evidence>
<evidence type="ECO:0000256" key="5">
    <source>
        <dbReference type="ARBA" id="ARBA00022475"/>
    </source>
</evidence>
<dbReference type="PROSITE" id="PS50109">
    <property type="entry name" value="HIS_KIN"/>
    <property type="match status" value="1"/>
</dbReference>
<dbReference type="SMART" id="SM00387">
    <property type="entry name" value="HATPase_c"/>
    <property type="match status" value="1"/>
</dbReference>
<dbReference type="InterPro" id="IPR050736">
    <property type="entry name" value="Sensor_HK_Regulatory"/>
</dbReference>
<dbReference type="Gene3D" id="3.30.450.20">
    <property type="entry name" value="PAS domain"/>
    <property type="match status" value="1"/>
</dbReference>
<comment type="similarity">
    <text evidence="3">In the N-terminal section; belongs to the phytochrome family.</text>
</comment>
<dbReference type="GO" id="GO:0005886">
    <property type="term" value="C:plasma membrane"/>
    <property type="evidence" value="ECO:0007669"/>
    <property type="project" value="UniProtKB-SubCell"/>
</dbReference>
<dbReference type="Gene3D" id="6.10.340.10">
    <property type="match status" value="1"/>
</dbReference>
<reference evidence="18 19" key="1">
    <citation type="journal article" date="2020" name="Microb. Ecol.">
        <title>Ecogenomics of the Marine Benthic Filamentous Cyanobacterium Adonisia.</title>
        <authorList>
            <person name="Walter J.M."/>
            <person name="Coutinho F.H."/>
            <person name="Leomil L."/>
            <person name="Hargreaves P.I."/>
            <person name="Campeao M.E."/>
            <person name="Vieira V.V."/>
            <person name="Silva B.S."/>
            <person name="Fistarol G.O."/>
            <person name="Salomon P.S."/>
            <person name="Sawabe T."/>
            <person name="Mino S."/>
            <person name="Hosokawa M."/>
            <person name="Miyashita H."/>
            <person name="Maruyama F."/>
            <person name="van Verk M.C."/>
            <person name="Dutilh B.E."/>
            <person name="Thompson C.C."/>
            <person name="Thompson F.L."/>
        </authorList>
    </citation>
    <scope>NUCLEOTIDE SEQUENCE [LARGE SCALE GENOMIC DNA]</scope>
    <source>
        <strain evidence="18 19">CCMR0082</strain>
    </source>
</reference>
<evidence type="ECO:0000313" key="18">
    <source>
        <dbReference type="EMBL" id="NEZ61651.1"/>
    </source>
</evidence>
<keyword evidence="7" id="KW-0808">Transferase</keyword>
<dbReference type="Pfam" id="PF02518">
    <property type="entry name" value="HATPase_c"/>
    <property type="match status" value="1"/>
</dbReference>
<dbReference type="Proteomes" id="UP000473574">
    <property type="component" value="Unassembled WGS sequence"/>
</dbReference>
<dbReference type="GO" id="GO:0000155">
    <property type="term" value="F:phosphorelay sensor kinase activity"/>
    <property type="evidence" value="ECO:0007669"/>
    <property type="project" value="InterPro"/>
</dbReference>
<evidence type="ECO:0000313" key="19">
    <source>
        <dbReference type="Proteomes" id="UP000473574"/>
    </source>
</evidence>
<dbReference type="InterPro" id="IPR003661">
    <property type="entry name" value="HisK_dim/P_dom"/>
</dbReference>
<dbReference type="AlphaFoldDB" id="A0A6M0S125"/>
<evidence type="ECO:0000256" key="12">
    <source>
        <dbReference type="ARBA" id="ARBA00023136"/>
    </source>
</evidence>
<dbReference type="EMBL" id="QZCE01000001">
    <property type="protein sequence ID" value="NEZ61651.1"/>
    <property type="molecule type" value="Genomic_DNA"/>
</dbReference>
<comment type="subcellular location">
    <subcellularLocation>
        <location evidence="2">Cell membrane</location>
        <topology evidence="2">Multi-pass membrane protein</topology>
    </subcellularLocation>
</comment>
<dbReference type="Pfam" id="PF02743">
    <property type="entry name" value="dCache_1"/>
    <property type="match status" value="1"/>
</dbReference>
<dbReference type="CDD" id="cd00082">
    <property type="entry name" value="HisKA"/>
    <property type="match status" value="1"/>
</dbReference>
<dbReference type="PANTHER" id="PTHR43711">
    <property type="entry name" value="TWO-COMPONENT HISTIDINE KINASE"/>
    <property type="match status" value="1"/>
</dbReference>
<name>A0A6M0S125_9CYAN</name>
<keyword evidence="11" id="KW-0902">Two-component regulatory system</keyword>
<evidence type="ECO:0000256" key="11">
    <source>
        <dbReference type="ARBA" id="ARBA00023012"/>
    </source>
</evidence>
<dbReference type="InterPro" id="IPR004358">
    <property type="entry name" value="Sig_transdc_His_kin-like_C"/>
</dbReference>
<keyword evidence="5" id="KW-1003">Cell membrane</keyword>
<evidence type="ECO:0000256" key="9">
    <source>
        <dbReference type="ARBA" id="ARBA00022777"/>
    </source>
</evidence>
<comment type="caution">
    <text evidence="18">The sequence shown here is derived from an EMBL/GenBank/DDBJ whole genome shotgun (WGS) entry which is preliminary data.</text>
</comment>
<evidence type="ECO:0000256" key="8">
    <source>
        <dbReference type="ARBA" id="ARBA00022692"/>
    </source>
</evidence>
<feature type="transmembrane region" description="Helical" evidence="15">
    <location>
        <begin position="312"/>
        <end position="330"/>
    </location>
</feature>
<evidence type="ECO:0000256" key="6">
    <source>
        <dbReference type="ARBA" id="ARBA00022553"/>
    </source>
</evidence>
<proteinExistence type="inferred from homology"/>
<dbReference type="Gene3D" id="3.30.565.10">
    <property type="entry name" value="Histidine kinase-like ATPase, C-terminal domain"/>
    <property type="match status" value="1"/>
</dbReference>
<evidence type="ECO:0000256" key="14">
    <source>
        <dbReference type="SAM" id="Coils"/>
    </source>
</evidence>
<keyword evidence="10 15" id="KW-1133">Transmembrane helix</keyword>
<dbReference type="Gene3D" id="1.10.287.130">
    <property type="match status" value="1"/>
</dbReference>
<evidence type="ECO:0000256" key="4">
    <source>
        <dbReference type="ARBA" id="ARBA00012438"/>
    </source>
</evidence>
<dbReference type="FunFam" id="3.30.565.10:FF:000010">
    <property type="entry name" value="Sensor histidine kinase RcsC"/>
    <property type="match status" value="1"/>
</dbReference>
<organism evidence="18 19">
    <name type="scientific">Adonisia turfae CCMR0082</name>
    <dbReference type="NCBI Taxonomy" id="2304604"/>
    <lineage>
        <taxon>Bacteria</taxon>
        <taxon>Bacillati</taxon>
        <taxon>Cyanobacteriota</taxon>
        <taxon>Adonisia</taxon>
        <taxon>Adonisia turfae</taxon>
    </lineage>
</organism>
<dbReference type="InterPro" id="IPR005467">
    <property type="entry name" value="His_kinase_dom"/>
</dbReference>
<comment type="catalytic activity">
    <reaction evidence="1">
        <text>ATP + protein L-histidine = ADP + protein N-phospho-L-histidine.</text>
        <dbReference type="EC" id="2.7.13.3"/>
    </reaction>
</comment>
<dbReference type="Pfam" id="PF00672">
    <property type="entry name" value="HAMP"/>
    <property type="match status" value="1"/>
</dbReference>
<protein>
    <recommendedName>
        <fullName evidence="13">Circadian input-output histidine kinase CikA</fullName>
        <ecNumber evidence="4">2.7.13.3</ecNumber>
    </recommendedName>
</protein>
<dbReference type="PANTHER" id="PTHR43711:SF26">
    <property type="entry name" value="SENSOR HISTIDINE KINASE RCSC"/>
    <property type="match status" value="1"/>
</dbReference>
<dbReference type="SMART" id="SM00388">
    <property type="entry name" value="HisKA"/>
    <property type="match status" value="1"/>
</dbReference>
<dbReference type="SMART" id="SM00304">
    <property type="entry name" value="HAMP"/>
    <property type="match status" value="1"/>
</dbReference>